<evidence type="ECO:0000313" key="5">
    <source>
        <dbReference type="EMBL" id="KAK1767543.1"/>
    </source>
</evidence>
<organism evidence="5 6">
    <name type="scientific">Phialemonium atrogriseum</name>
    <dbReference type="NCBI Taxonomy" id="1093897"/>
    <lineage>
        <taxon>Eukaryota</taxon>
        <taxon>Fungi</taxon>
        <taxon>Dikarya</taxon>
        <taxon>Ascomycota</taxon>
        <taxon>Pezizomycotina</taxon>
        <taxon>Sordariomycetes</taxon>
        <taxon>Sordariomycetidae</taxon>
        <taxon>Cephalothecales</taxon>
        <taxon>Cephalothecaceae</taxon>
        <taxon>Phialemonium</taxon>
    </lineage>
</organism>
<dbReference type="Pfam" id="PF01636">
    <property type="entry name" value="APH"/>
    <property type="match status" value="1"/>
</dbReference>
<dbReference type="InterPro" id="IPR008266">
    <property type="entry name" value="Tyr_kinase_AS"/>
</dbReference>
<dbReference type="EMBL" id="MU839008">
    <property type="protein sequence ID" value="KAK1767543.1"/>
    <property type="molecule type" value="Genomic_DNA"/>
</dbReference>
<dbReference type="EC" id="2.7.11.1" evidence="1"/>
<dbReference type="InterPro" id="IPR051678">
    <property type="entry name" value="AGP_Transferase"/>
</dbReference>
<comment type="catalytic activity">
    <reaction evidence="3">
        <text>L-seryl-[protein] + ATP = O-phospho-L-seryl-[protein] + ADP + H(+)</text>
        <dbReference type="Rhea" id="RHEA:17989"/>
        <dbReference type="Rhea" id="RHEA-COMP:9863"/>
        <dbReference type="Rhea" id="RHEA-COMP:11604"/>
        <dbReference type="ChEBI" id="CHEBI:15378"/>
        <dbReference type="ChEBI" id="CHEBI:29999"/>
        <dbReference type="ChEBI" id="CHEBI:30616"/>
        <dbReference type="ChEBI" id="CHEBI:83421"/>
        <dbReference type="ChEBI" id="CHEBI:456216"/>
        <dbReference type="EC" id="2.7.11.1"/>
    </reaction>
</comment>
<keyword evidence="6" id="KW-1185">Reference proteome</keyword>
<sequence>MAGTEFQGLQWVTKTIGLEPTWTLEPDLEAAKQLVESISMIEAGTINMSLLAQGAFNKLCDITMSKKAEALILRVALPVDPRYKTLSEVATMDRMRHNTNVPVPRVLAYEASRANPVGFEWILMAKLPGKPLADAWKSLSYPAKEGLAKRFAAYSSSLFKNQLSGIGNIYTASPPKVDWIVSMHFFWGDHIHQDVRRGPFSSSKDWMEARLALSEHDCRSTLAKYPDRSGIDSDDEDDIDDAQRTLEIIKRLVPLVGQILPIDHLEDEPSMFFHDDLSRHNILVDDSGALTGVVDWECVSALPRWKACYYPSFLEGPPRDTKPDPTRYQRTAGGEPADLYWEHLMEYELTTLRMVFLGEMARLEPGWVDVFNSSTMQRDLDLAVQNCDNEFIARRIHDWIDDVAARRSNPHSLRDRIDES</sequence>
<name>A0AAJ0BZS8_9PEZI</name>
<dbReference type="PANTHER" id="PTHR21310:SF13">
    <property type="entry name" value="AMINOGLYCOSIDE PHOSPHOTRANSFERASE DOMAIN-CONTAINING PROTEIN"/>
    <property type="match status" value="1"/>
</dbReference>
<accession>A0AAJ0BZS8</accession>
<feature type="domain" description="Aminoglycoside phosphotransferase" evidence="4">
    <location>
        <begin position="69"/>
        <end position="300"/>
    </location>
</feature>
<evidence type="ECO:0000256" key="1">
    <source>
        <dbReference type="ARBA" id="ARBA00012513"/>
    </source>
</evidence>
<evidence type="ECO:0000259" key="4">
    <source>
        <dbReference type="Pfam" id="PF01636"/>
    </source>
</evidence>
<dbReference type="Proteomes" id="UP001244011">
    <property type="component" value="Unassembled WGS sequence"/>
</dbReference>
<dbReference type="RefSeq" id="XP_060283756.1">
    <property type="nucleotide sequence ID" value="XM_060427906.1"/>
</dbReference>
<dbReference type="GeneID" id="85311093"/>
<evidence type="ECO:0000256" key="3">
    <source>
        <dbReference type="ARBA" id="ARBA00048679"/>
    </source>
</evidence>
<dbReference type="SUPFAM" id="SSF56112">
    <property type="entry name" value="Protein kinase-like (PK-like)"/>
    <property type="match status" value="1"/>
</dbReference>
<dbReference type="AlphaFoldDB" id="A0AAJ0BZS8"/>
<gene>
    <name evidence="5" type="ORF">QBC33DRAFT_538599</name>
</gene>
<comment type="caution">
    <text evidence="5">The sequence shown here is derived from an EMBL/GenBank/DDBJ whole genome shotgun (WGS) entry which is preliminary data.</text>
</comment>
<protein>
    <recommendedName>
        <fullName evidence="1">non-specific serine/threonine protein kinase</fullName>
        <ecNumber evidence="1">2.7.11.1</ecNumber>
    </recommendedName>
</protein>
<dbReference type="PANTHER" id="PTHR21310">
    <property type="entry name" value="AMINOGLYCOSIDE PHOSPHOTRANSFERASE-RELATED-RELATED"/>
    <property type="match status" value="1"/>
</dbReference>
<reference evidence="5" key="1">
    <citation type="submission" date="2023-06" db="EMBL/GenBank/DDBJ databases">
        <title>Genome-scale phylogeny and comparative genomics of the fungal order Sordariales.</title>
        <authorList>
            <consortium name="Lawrence Berkeley National Laboratory"/>
            <person name="Hensen N."/>
            <person name="Bonometti L."/>
            <person name="Westerberg I."/>
            <person name="Brannstrom I.O."/>
            <person name="Guillou S."/>
            <person name="Cros-Aarteil S."/>
            <person name="Calhoun S."/>
            <person name="Haridas S."/>
            <person name="Kuo A."/>
            <person name="Mondo S."/>
            <person name="Pangilinan J."/>
            <person name="Riley R."/>
            <person name="Labutti K."/>
            <person name="Andreopoulos B."/>
            <person name="Lipzen A."/>
            <person name="Chen C."/>
            <person name="Yanf M."/>
            <person name="Daum C."/>
            <person name="Ng V."/>
            <person name="Clum A."/>
            <person name="Steindorff A."/>
            <person name="Ohm R."/>
            <person name="Martin F."/>
            <person name="Silar P."/>
            <person name="Natvig D."/>
            <person name="Lalanne C."/>
            <person name="Gautier V."/>
            <person name="Ament-Velasquez S.L."/>
            <person name="Kruys A."/>
            <person name="Hutchinson M.I."/>
            <person name="Powell A.J."/>
            <person name="Barry K."/>
            <person name="Miller A.N."/>
            <person name="Grigoriev I.V."/>
            <person name="Debuchy R."/>
            <person name="Gladieux P."/>
            <person name="Thoren M.H."/>
            <person name="Johannesson H."/>
        </authorList>
    </citation>
    <scope>NUCLEOTIDE SEQUENCE</scope>
    <source>
        <strain evidence="5">8032-3</strain>
    </source>
</reference>
<proteinExistence type="predicted"/>
<dbReference type="InterPro" id="IPR002575">
    <property type="entry name" value="Aminoglycoside_PTrfase"/>
</dbReference>
<evidence type="ECO:0000313" key="6">
    <source>
        <dbReference type="Proteomes" id="UP001244011"/>
    </source>
</evidence>
<dbReference type="PROSITE" id="PS00109">
    <property type="entry name" value="PROTEIN_KINASE_TYR"/>
    <property type="match status" value="1"/>
</dbReference>
<comment type="catalytic activity">
    <reaction evidence="2">
        <text>L-threonyl-[protein] + ATP = O-phospho-L-threonyl-[protein] + ADP + H(+)</text>
        <dbReference type="Rhea" id="RHEA:46608"/>
        <dbReference type="Rhea" id="RHEA-COMP:11060"/>
        <dbReference type="Rhea" id="RHEA-COMP:11605"/>
        <dbReference type="ChEBI" id="CHEBI:15378"/>
        <dbReference type="ChEBI" id="CHEBI:30013"/>
        <dbReference type="ChEBI" id="CHEBI:30616"/>
        <dbReference type="ChEBI" id="CHEBI:61977"/>
        <dbReference type="ChEBI" id="CHEBI:456216"/>
        <dbReference type="EC" id="2.7.11.1"/>
    </reaction>
</comment>
<dbReference type="InterPro" id="IPR011009">
    <property type="entry name" value="Kinase-like_dom_sf"/>
</dbReference>
<evidence type="ECO:0000256" key="2">
    <source>
        <dbReference type="ARBA" id="ARBA00047899"/>
    </source>
</evidence>
<dbReference type="GO" id="GO:0004674">
    <property type="term" value="F:protein serine/threonine kinase activity"/>
    <property type="evidence" value="ECO:0007669"/>
    <property type="project" value="UniProtKB-EC"/>
</dbReference>
<dbReference type="Gene3D" id="3.90.1200.10">
    <property type="match status" value="1"/>
</dbReference>